<protein>
    <recommendedName>
        <fullName evidence="4">YbjN domain-containing protein</fullName>
    </recommendedName>
</protein>
<dbReference type="EMBL" id="WTYD01000001">
    <property type="protein sequence ID" value="MXO53593.1"/>
    <property type="molecule type" value="Genomic_DNA"/>
</dbReference>
<evidence type="ECO:0000313" key="2">
    <source>
        <dbReference type="EMBL" id="MXO53593.1"/>
    </source>
</evidence>
<name>A0A844Y8J1_9SPHN</name>
<dbReference type="RefSeq" id="WP_160660428.1">
    <property type="nucleotide sequence ID" value="NZ_BAABDV010000001.1"/>
</dbReference>
<dbReference type="AlphaFoldDB" id="A0A844Y8J1"/>
<organism evidence="2 3">
    <name type="scientific">Qipengyuania pelagi</name>
    <dbReference type="NCBI Taxonomy" id="994320"/>
    <lineage>
        <taxon>Bacteria</taxon>
        <taxon>Pseudomonadati</taxon>
        <taxon>Pseudomonadota</taxon>
        <taxon>Alphaproteobacteria</taxon>
        <taxon>Sphingomonadales</taxon>
        <taxon>Erythrobacteraceae</taxon>
        <taxon>Qipengyuania</taxon>
    </lineage>
</organism>
<evidence type="ECO:0000313" key="3">
    <source>
        <dbReference type="Proteomes" id="UP000430272"/>
    </source>
</evidence>
<sequence length="156" mass="16906">MFKYMIAAACTLSAAPVLAQDMVSANDPATMVKILEFAGYEAELSTDSQGDPLISTELAGYNTDLVFYGCNEETHDECDAIQFYAGFKTDGKIDAVKVDAFNAQYRYAQASLDEDKDMVIRWDVLTGKGIPTPVFLMSVRAFAVAIGNAADTAFPD</sequence>
<keyword evidence="3" id="KW-1185">Reference proteome</keyword>
<proteinExistence type="predicted"/>
<dbReference type="Proteomes" id="UP000430272">
    <property type="component" value="Unassembled WGS sequence"/>
</dbReference>
<reference evidence="2 3" key="1">
    <citation type="submission" date="2019-12" db="EMBL/GenBank/DDBJ databases">
        <title>Genomic-based taxomic classification of the family Erythrobacteraceae.</title>
        <authorList>
            <person name="Xu L."/>
        </authorList>
    </citation>
    <scope>NUCLEOTIDE SEQUENCE [LARGE SCALE GENOMIC DNA]</scope>
    <source>
        <strain evidence="2 3">JCM 17468</strain>
    </source>
</reference>
<evidence type="ECO:0000256" key="1">
    <source>
        <dbReference type="SAM" id="SignalP"/>
    </source>
</evidence>
<dbReference type="Pfam" id="PF10722">
    <property type="entry name" value="YbjN"/>
    <property type="match status" value="1"/>
</dbReference>
<comment type="caution">
    <text evidence="2">The sequence shown here is derived from an EMBL/GenBank/DDBJ whole genome shotgun (WGS) entry which is preliminary data.</text>
</comment>
<evidence type="ECO:0008006" key="4">
    <source>
        <dbReference type="Google" id="ProtNLM"/>
    </source>
</evidence>
<gene>
    <name evidence="2" type="ORF">GRI47_06150</name>
</gene>
<feature type="chain" id="PRO_5032616896" description="YbjN domain-containing protein" evidence="1">
    <location>
        <begin position="20"/>
        <end position="156"/>
    </location>
</feature>
<keyword evidence="1" id="KW-0732">Signal</keyword>
<accession>A0A844Y8J1</accession>
<feature type="signal peptide" evidence="1">
    <location>
        <begin position="1"/>
        <end position="19"/>
    </location>
</feature>
<dbReference type="InterPro" id="IPR019660">
    <property type="entry name" value="Put_sensory_transdc_reg_YbjN"/>
</dbReference>
<dbReference type="OrthoDB" id="33037at2"/>